<sequence>MLQKIKPYSKYVLDAIKCIKQHIDANPFHYKTAAELLEHVSAPNRNSVEKAFKDVYGAGIKEYQVRQRLEASKEFLSAGMTKKLAASKCLYSSQSTFSAAFKKEFKMTPTEWQMIYA</sequence>
<dbReference type="InterPro" id="IPR009057">
    <property type="entry name" value="Homeodomain-like_sf"/>
</dbReference>
<dbReference type="Pfam" id="PF12833">
    <property type="entry name" value="HTH_18"/>
    <property type="match status" value="1"/>
</dbReference>
<proteinExistence type="predicted"/>
<accession>A0A4S8HVH1</accession>
<protein>
    <submittedName>
        <fullName evidence="5">Helix-turn-helix transcriptional regulator</fullName>
    </submittedName>
</protein>
<evidence type="ECO:0000259" key="4">
    <source>
        <dbReference type="PROSITE" id="PS01124"/>
    </source>
</evidence>
<reference evidence="5 6" key="1">
    <citation type="submission" date="2019-04" db="EMBL/GenBank/DDBJ databases">
        <title>Niastella caeni sp. nov., isolated from activated sludge.</title>
        <authorList>
            <person name="Sheng M."/>
        </authorList>
    </citation>
    <scope>NUCLEOTIDE SEQUENCE [LARGE SCALE GENOMIC DNA]</scope>
    <source>
        <strain evidence="5 6">HX-2-15</strain>
    </source>
</reference>
<keyword evidence="3" id="KW-0804">Transcription</keyword>
<dbReference type="GO" id="GO:0043565">
    <property type="term" value="F:sequence-specific DNA binding"/>
    <property type="evidence" value="ECO:0007669"/>
    <property type="project" value="InterPro"/>
</dbReference>
<dbReference type="PANTHER" id="PTHR46796:SF13">
    <property type="entry name" value="HTH-TYPE TRANSCRIPTIONAL ACTIVATOR RHAS"/>
    <property type="match status" value="1"/>
</dbReference>
<dbReference type="OrthoDB" id="9816011at2"/>
<dbReference type="SMART" id="SM00342">
    <property type="entry name" value="HTH_ARAC"/>
    <property type="match status" value="1"/>
</dbReference>
<feature type="domain" description="HTH araC/xylS-type" evidence="4">
    <location>
        <begin position="44"/>
        <end position="115"/>
    </location>
</feature>
<dbReference type="Gene3D" id="1.10.10.60">
    <property type="entry name" value="Homeodomain-like"/>
    <property type="match status" value="1"/>
</dbReference>
<dbReference type="EMBL" id="STFF01000003">
    <property type="protein sequence ID" value="THU39600.1"/>
    <property type="molecule type" value="Genomic_DNA"/>
</dbReference>
<dbReference type="PROSITE" id="PS01124">
    <property type="entry name" value="HTH_ARAC_FAMILY_2"/>
    <property type="match status" value="1"/>
</dbReference>
<dbReference type="SUPFAM" id="SSF46689">
    <property type="entry name" value="Homeodomain-like"/>
    <property type="match status" value="1"/>
</dbReference>
<evidence type="ECO:0000256" key="1">
    <source>
        <dbReference type="ARBA" id="ARBA00023015"/>
    </source>
</evidence>
<dbReference type="GO" id="GO:0003700">
    <property type="term" value="F:DNA-binding transcription factor activity"/>
    <property type="evidence" value="ECO:0007669"/>
    <property type="project" value="InterPro"/>
</dbReference>
<dbReference type="InterPro" id="IPR050204">
    <property type="entry name" value="AraC_XylS_family_regulators"/>
</dbReference>
<keyword evidence="1" id="KW-0805">Transcription regulation</keyword>
<comment type="caution">
    <text evidence="5">The sequence shown here is derived from an EMBL/GenBank/DDBJ whole genome shotgun (WGS) entry which is preliminary data.</text>
</comment>
<dbReference type="Proteomes" id="UP000306918">
    <property type="component" value="Unassembled WGS sequence"/>
</dbReference>
<dbReference type="AlphaFoldDB" id="A0A4S8HVH1"/>
<keyword evidence="6" id="KW-1185">Reference proteome</keyword>
<name>A0A4S8HVH1_9BACT</name>
<evidence type="ECO:0000256" key="2">
    <source>
        <dbReference type="ARBA" id="ARBA00023125"/>
    </source>
</evidence>
<organism evidence="5 6">
    <name type="scientific">Niastella caeni</name>
    <dbReference type="NCBI Taxonomy" id="2569763"/>
    <lineage>
        <taxon>Bacteria</taxon>
        <taxon>Pseudomonadati</taxon>
        <taxon>Bacteroidota</taxon>
        <taxon>Chitinophagia</taxon>
        <taxon>Chitinophagales</taxon>
        <taxon>Chitinophagaceae</taxon>
        <taxon>Niastella</taxon>
    </lineage>
</organism>
<gene>
    <name evidence="5" type="ORF">FAM09_13950</name>
</gene>
<dbReference type="PANTHER" id="PTHR46796">
    <property type="entry name" value="HTH-TYPE TRANSCRIPTIONAL ACTIVATOR RHAS-RELATED"/>
    <property type="match status" value="1"/>
</dbReference>
<evidence type="ECO:0000313" key="5">
    <source>
        <dbReference type="EMBL" id="THU39600.1"/>
    </source>
</evidence>
<evidence type="ECO:0000256" key="3">
    <source>
        <dbReference type="ARBA" id="ARBA00023163"/>
    </source>
</evidence>
<evidence type="ECO:0000313" key="6">
    <source>
        <dbReference type="Proteomes" id="UP000306918"/>
    </source>
</evidence>
<keyword evidence="2" id="KW-0238">DNA-binding</keyword>
<dbReference type="InterPro" id="IPR018060">
    <property type="entry name" value="HTH_AraC"/>
</dbReference>
<dbReference type="RefSeq" id="WP_136577732.1">
    <property type="nucleotide sequence ID" value="NZ_STFF01000003.1"/>
</dbReference>